<evidence type="ECO:0000256" key="1">
    <source>
        <dbReference type="ARBA" id="ARBA00012493"/>
    </source>
</evidence>
<keyword evidence="2" id="KW-0645">Protease</keyword>
<dbReference type="PANTHER" id="PTHR37984">
    <property type="entry name" value="PROTEIN CBG26694"/>
    <property type="match status" value="1"/>
</dbReference>
<keyword evidence="6" id="KW-0732">Signal</keyword>
<proteinExistence type="predicted"/>
<dbReference type="InterPro" id="IPR043128">
    <property type="entry name" value="Rev_trsase/Diguanyl_cyclase"/>
</dbReference>
<reference evidence="8 9" key="1">
    <citation type="submission" date="2020-02" db="EMBL/GenBank/DDBJ databases">
        <authorList>
            <person name="Ferguson B K."/>
        </authorList>
    </citation>
    <scope>NUCLEOTIDE SEQUENCE [LARGE SCALE GENOMIC DNA]</scope>
</reference>
<dbReference type="Gene3D" id="3.30.70.270">
    <property type="match status" value="2"/>
</dbReference>
<dbReference type="OrthoDB" id="8029555at2759"/>
<dbReference type="SUPFAM" id="SSF56672">
    <property type="entry name" value="DNA/RNA polymerases"/>
    <property type="match status" value="1"/>
</dbReference>
<evidence type="ECO:0000313" key="8">
    <source>
        <dbReference type="EMBL" id="CAB0033512.1"/>
    </source>
</evidence>
<keyword evidence="3" id="KW-0378">Hydrolase</keyword>
<dbReference type="GO" id="GO:0004190">
    <property type="term" value="F:aspartic-type endopeptidase activity"/>
    <property type="evidence" value="ECO:0007669"/>
    <property type="project" value="UniProtKB-KW"/>
</dbReference>
<evidence type="ECO:0000259" key="7">
    <source>
        <dbReference type="PROSITE" id="PS50878"/>
    </source>
</evidence>
<dbReference type="Proteomes" id="UP000479190">
    <property type="component" value="Unassembled WGS sequence"/>
</dbReference>
<evidence type="ECO:0000256" key="6">
    <source>
        <dbReference type="SAM" id="SignalP"/>
    </source>
</evidence>
<dbReference type="CDD" id="cd01647">
    <property type="entry name" value="RT_LTR"/>
    <property type="match status" value="1"/>
</dbReference>
<feature type="signal peptide" evidence="6">
    <location>
        <begin position="1"/>
        <end position="27"/>
    </location>
</feature>
<evidence type="ECO:0000256" key="5">
    <source>
        <dbReference type="SAM" id="MobiDB-lite"/>
    </source>
</evidence>
<dbReference type="CDD" id="cd09274">
    <property type="entry name" value="RNase_HI_RT_Ty3"/>
    <property type="match status" value="1"/>
</dbReference>
<dbReference type="InterPro" id="IPR041577">
    <property type="entry name" value="RT_RNaseH_2"/>
</dbReference>
<dbReference type="Pfam" id="PF17919">
    <property type="entry name" value="RT_RNaseH_2"/>
    <property type="match status" value="1"/>
</dbReference>
<feature type="compositionally biased region" description="Polar residues" evidence="5">
    <location>
        <begin position="243"/>
        <end position="263"/>
    </location>
</feature>
<dbReference type="PANTHER" id="PTHR37984:SF5">
    <property type="entry name" value="PROTEIN NYNRIN-LIKE"/>
    <property type="match status" value="1"/>
</dbReference>
<evidence type="ECO:0000313" key="9">
    <source>
        <dbReference type="Proteomes" id="UP000479190"/>
    </source>
</evidence>
<dbReference type="FunFam" id="3.30.70.270:FF:000020">
    <property type="entry name" value="Transposon Tf2-6 polyprotein-like Protein"/>
    <property type="match status" value="1"/>
</dbReference>
<keyword evidence="3" id="KW-0064">Aspartyl protease</keyword>
<gene>
    <name evidence="8" type="ORF">TBRA_LOCUS5414</name>
</gene>
<dbReference type="Gene3D" id="4.10.60.10">
    <property type="entry name" value="Zinc finger, CCHC-type"/>
    <property type="match status" value="1"/>
</dbReference>
<feature type="chain" id="PRO_5026174764" description="RNA-directed DNA polymerase" evidence="6">
    <location>
        <begin position="28"/>
        <end position="1229"/>
    </location>
</feature>
<evidence type="ECO:0000256" key="2">
    <source>
        <dbReference type="ARBA" id="ARBA00022670"/>
    </source>
</evidence>
<feature type="region of interest" description="Disordered" evidence="5">
    <location>
        <begin position="211"/>
        <end position="275"/>
    </location>
</feature>
<dbReference type="InterPro" id="IPR043502">
    <property type="entry name" value="DNA/RNA_pol_sf"/>
</dbReference>
<dbReference type="GO" id="GO:0003964">
    <property type="term" value="F:RNA-directed DNA polymerase activity"/>
    <property type="evidence" value="ECO:0007669"/>
    <property type="project" value="UniProtKB-EC"/>
</dbReference>
<dbReference type="InterPro" id="IPR000477">
    <property type="entry name" value="RT_dom"/>
</dbReference>
<dbReference type="InterPro" id="IPR036875">
    <property type="entry name" value="Znf_CCHC_sf"/>
</dbReference>
<dbReference type="PROSITE" id="PS50878">
    <property type="entry name" value="RT_POL"/>
    <property type="match status" value="1"/>
</dbReference>
<dbReference type="EC" id="2.7.7.49" evidence="1"/>
<dbReference type="GO" id="GO:0006508">
    <property type="term" value="P:proteolysis"/>
    <property type="evidence" value="ECO:0007669"/>
    <property type="project" value="UniProtKB-KW"/>
</dbReference>
<protein>
    <recommendedName>
        <fullName evidence="1">RNA-directed DNA polymerase</fullName>
        <ecNumber evidence="1">2.7.7.49</ecNumber>
    </recommendedName>
</protein>
<dbReference type="EMBL" id="CADCXV010000713">
    <property type="protein sequence ID" value="CAB0033512.1"/>
    <property type="molecule type" value="Genomic_DNA"/>
</dbReference>
<dbReference type="GO" id="GO:0008270">
    <property type="term" value="F:zinc ion binding"/>
    <property type="evidence" value="ECO:0007669"/>
    <property type="project" value="InterPro"/>
</dbReference>
<dbReference type="AlphaFoldDB" id="A0A6H5IAI8"/>
<dbReference type="SUPFAM" id="SSF57756">
    <property type="entry name" value="Retrovirus zinc finger-like domains"/>
    <property type="match status" value="1"/>
</dbReference>
<name>A0A6H5IAI8_9HYME</name>
<feature type="compositionally biased region" description="Polar residues" evidence="5">
    <location>
        <begin position="211"/>
        <end position="222"/>
    </location>
</feature>
<accession>A0A6H5IAI8</accession>
<dbReference type="GO" id="GO:0003676">
    <property type="term" value="F:nucleic acid binding"/>
    <property type="evidence" value="ECO:0007669"/>
    <property type="project" value="InterPro"/>
</dbReference>
<evidence type="ECO:0000256" key="3">
    <source>
        <dbReference type="ARBA" id="ARBA00022750"/>
    </source>
</evidence>
<feature type="domain" description="Reverse transcriptase" evidence="7">
    <location>
        <begin position="787"/>
        <end position="966"/>
    </location>
</feature>
<dbReference type="Gene3D" id="3.10.10.10">
    <property type="entry name" value="HIV Type 1 Reverse Transcriptase, subunit A, domain 1"/>
    <property type="match status" value="1"/>
</dbReference>
<keyword evidence="9" id="KW-1185">Reference proteome</keyword>
<dbReference type="InterPro" id="IPR050951">
    <property type="entry name" value="Retrovirus_Pol_polyprotein"/>
</dbReference>
<keyword evidence="4" id="KW-0511">Multifunctional enzyme</keyword>
<evidence type="ECO:0000256" key="4">
    <source>
        <dbReference type="ARBA" id="ARBA00023268"/>
    </source>
</evidence>
<organism evidence="8 9">
    <name type="scientific">Trichogramma brassicae</name>
    <dbReference type="NCBI Taxonomy" id="86971"/>
    <lineage>
        <taxon>Eukaryota</taxon>
        <taxon>Metazoa</taxon>
        <taxon>Ecdysozoa</taxon>
        <taxon>Arthropoda</taxon>
        <taxon>Hexapoda</taxon>
        <taxon>Insecta</taxon>
        <taxon>Pterygota</taxon>
        <taxon>Neoptera</taxon>
        <taxon>Endopterygota</taxon>
        <taxon>Hymenoptera</taxon>
        <taxon>Apocrita</taxon>
        <taxon>Proctotrupomorpha</taxon>
        <taxon>Chalcidoidea</taxon>
        <taxon>Trichogrammatidae</taxon>
        <taxon>Trichogramma</taxon>
    </lineage>
</organism>
<sequence>MFSTRTHGTWLISWLFAMLIVLIPSFSCNVPRCKAYAKTTLQRRVPTTKSAYAMATCRCRGLTNKSACAMATRQSHRAERVRLHGQVDVQLRLAMVIFVGYVLACSGGRVASYAVINFAFVCGQSPSALRPCCDPVFMSDSVSGLSRRLDPCTTCTCLSRDISILTRLRSTAIFSIRPVSSHKFVFVFGGAATFGAFQRGLTNEHSNWRSIQQTQRPGSLNGSIGRGQSSRQTSRTDRRPGSGANSDMSLDASTSTSPGQTPQYQPPPLWVDNASGDSRTLETLVITMIEENRRRDQQRDAMMEQLFMQLSMNTTAPRDGENTAPAATAEASVQSYQVMPDLTKNIENFTGDESPAEAREWISNIQSMLLLHHWPEEFGLETARMHLVQGARDWFSARRRLVDTWSKFQEAFQTTYVRQDTTVCRWKRMTERTQKKDESLQQYFHNKVKLCADLRLNTQETKEQVLAYGHFSQDCTQPRKEPYCVGCRTAGHYKKDCQNAVNKISNGREEPSRSTVIKYYKTALVNDKSMSSFIDPGSAACIMGINAAVINQIPIKYEASELKSFGPQDFRFVAPAYVTVSIQVDKAKVDKIKCHVVPDKFLSTEMLIGRTFTDHDSIKYVKERDSLTFTQMPSLEPSTEKKIKAKETTVTSPSSIYMIDVCADDESVVLLVVNLTKKPVKIQKGSTVMKGNLVELPVLEIKEERQVITTEEIDVGQDQPAEVIQDLVRIINKYRDCVALNMSELGCARGIEVEINEQPDATPVNCKPYRASVLEREKMREILQEWREAGVIRDTTSPYASPVMLVRKKNGDSRLVVDFRKLNNQTQRMHFPLPDTDEHLAEIGDNKLFITLDLFNGYLQLPIAEKSKHKTAIITPDETAEFNRLIFGLTNGPAYFSKYMERILHPLRRQLVLFFLDDIFIAAKSWDDLKPKLVSVFLALRGAGLTINLKKCQFLKDLVIYLGFEISAKGIKPGQNKVDAIAKFPVPRNVHKIRWFLGLTGFFRRFVPRYAEVASLLNDLLKTNRAFIWDEKVRKAFELLRDKLVERPILQPFSPSKYTELHTDASARGLAGMLLQGDSSKDLRLVYAISQSTSETERFYHSSKLELLAIVWAVSRLRTLLINITFRIVTDCQARVYMNAHRTKNTQILRWHHLLSEFNYEIVHREGAKLAHVDALSRAPVENQASANRDGKREKAIASVNIVNDVSCETTTRAASSTCLRYSVKATRL</sequence>
<dbReference type="Pfam" id="PF00078">
    <property type="entry name" value="RVT_1"/>
    <property type="match status" value="1"/>
</dbReference>